<dbReference type="InterPro" id="IPR001584">
    <property type="entry name" value="Integrase_cat-core"/>
</dbReference>
<dbReference type="PANTHER" id="PTHR10948:SF23">
    <property type="entry name" value="TRANSPOSASE INSI FOR INSERTION SEQUENCE ELEMENT IS30A-RELATED"/>
    <property type="match status" value="1"/>
</dbReference>
<dbReference type="Gene3D" id="3.30.420.10">
    <property type="entry name" value="Ribonuclease H-like superfamily/Ribonuclease H"/>
    <property type="match status" value="1"/>
</dbReference>
<dbReference type="InterPro" id="IPR025246">
    <property type="entry name" value="IS30-like_HTH"/>
</dbReference>
<dbReference type="Pfam" id="PF13936">
    <property type="entry name" value="HTH_38"/>
    <property type="match status" value="1"/>
</dbReference>
<dbReference type="NCBIfam" id="NF033563">
    <property type="entry name" value="transpos_IS30"/>
    <property type="match status" value="1"/>
</dbReference>
<sequence>MIIILVFILKGNLFIMAFQHLSFEERIKIEDYLEQGLNQSQIALKLGRNRSTISREIKRNVPDYNPLSIANVRYLGSSANNVANLRRSNIGLTTKLNKNRKIIVEEHLKRKWSPEQIANGLKRTLKVSTNTIYNWIYERKLDFRIKDLRLRGRRYKKHYKGRLLRKEESKMMKAHSIEKRPVRANNRREFGHWEVDTVLSSRSSNHCLATFVERKTRLYYAIKIKSRSAEQFAVAMDTFMSKFTGSVKSITCDHGSEFISGLLISQFEAEYGINVYFAHPYSPHERGCNEYHNHLLREYFPKKTNFKNVTAKKILYAINEINERPRKTLKWKNANFKFNQLAENLY</sequence>
<keyword evidence="4" id="KW-1185">Reference proteome</keyword>
<reference evidence="3 4" key="1">
    <citation type="submission" date="2018-08" db="EMBL/GenBank/DDBJ databases">
        <title>Comparative genomics of wild bee and flower associated Lactobacillus reveals potential adaptation to the bee host.</title>
        <authorList>
            <person name="Vuong H.Q."/>
            <person name="Mcfrederick Q.S."/>
        </authorList>
    </citation>
    <scope>NUCLEOTIDE SEQUENCE [LARGE SCALE GENOMIC DNA]</scope>
    <source>
        <strain evidence="3 4">HV_13</strain>
    </source>
</reference>
<dbReference type="PANTHER" id="PTHR10948">
    <property type="entry name" value="TRANSPOSASE"/>
    <property type="match status" value="1"/>
</dbReference>
<dbReference type="Pfam" id="PF00665">
    <property type="entry name" value="rve"/>
    <property type="match status" value="1"/>
</dbReference>
<dbReference type="EMBL" id="QUAV01000002">
    <property type="protein sequence ID" value="TPR25569.1"/>
    <property type="molecule type" value="Genomic_DNA"/>
</dbReference>
<comment type="caution">
    <text evidence="3">The sequence shown here is derived from an EMBL/GenBank/DDBJ whole genome shotgun (WGS) entry which is preliminary data.</text>
</comment>
<keyword evidence="1" id="KW-0233">DNA recombination</keyword>
<dbReference type="InterPro" id="IPR036397">
    <property type="entry name" value="RNaseH_sf"/>
</dbReference>
<organism evidence="3 4">
    <name type="scientific">Apilactobacillus micheneri</name>
    <dbReference type="NCBI Taxonomy" id="1899430"/>
    <lineage>
        <taxon>Bacteria</taxon>
        <taxon>Bacillati</taxon>
        <taxon>Bacillota</taxon>
        <taxon>Bacilli</taxon>
        <taxon>Lactobacillales</taxon>
        <taxon>Lactobacillaceae</taxon>
        <taxon>Apilactobacillus</taxon>
    </lineage>
</organism>
<name>A0ABY2YZE4_9LACO</name>
<feature type="domain" description="Integrase catalytic" evidence="2">
    <location>
        <begin position="177"/>
        <end position="342"/>
    </location>
</feature>
<dbReference type="Gene3D" id="1.10.10.60">
    <property type="entry name" value="Homeodomain-like"/>
    <property type="match status" value="1"/>
</dbReference>
<dbReference type="InterPro" id="IPR012337">
    <property type="entry name" value="RNaseH-like_sf"/>
</dbReference>
<evidence type="ECO:0000313" key="3">
    <source>
        <dbReference type="EMBL" id="TPR25569.1"/>
    </source>
</evidence>
<evidence type="ECO:0000256" key="1">
    <source>
        <dbReference type="ARBA" id="ARBA00023172"/>
    </source>
</evidence>
<dbReference type="Proteomes" id="UP000777560">
    <property type="component" value="Unassembled WGS sequence"/>
</dbReference>
<gene>
    <name evidence="3" type="ORF">DY114_02915</name>
</gene>
<evidence type="ECO:0000313" key="4">
    <source>
        <dbReference type="Proteomes" id="UP000777560"/>
    </source>
</evidence>
<dbReference type="InterPro" id="IPR053392">
    <property type="entry name" value="Transposase_IS30-like"/>
</dbReference>
<proteinExistence type="predicted"/>
<evidence type="ECO:0000259" key="2">
    <source>
        <dbReference type="PROSITE" id="PS50994"/>
    </source>
</evidence>
<protein>
    <submittedName>
        <fullName evidence="3">IS30 family transposase</fullName>
    </submittedName>
</protein>
<dbReference type="SUPFAM" id="SSF53098">
    <property type="entry name" value="Ribonuclease H-like"/>
    <property type="match status" value="1"/>
</dbReference>
<accession>A0ABY2YZE4</accession>
<dbReference type="PROSITE" id="PS50994">
    <property type="entry name" value="INTEGRASE"/>
    <property type="match status" value="1"/>
</dbReference>
<dbReference type="InterPro" id="IPR051917">
    <property type="entry name" value="Transposase-Integrase"/>
</dbReference>